<accession>A0A484KNZ6</accession>
<dbReference type="EMBL" id="OOIL02000547">
    <property type="protein sequence ID" value="VFQ66338.1"/>
    <property type="molecule type" value="Genomic_DNA"/>
</dbReference>
<proteinExistence type="predicted"/>
<sequence>MCGPFTRSSTFLSSSPSTYLVPAVVFRSASSPTYTDRVQPPSPTYTDRVQPPSPTYAKSRSPSGLRPRAQPPSPTYAAFASPVSSASNFKYEYTLEDSKADAKGKELCDYGSPECEGKQHTSRQHKS</sequence>
<dbReference type="Proteomes" id="UP000595140">
    <property type="component" value="Unassembled WGS sequence"/>
</dbReference>
<feature type="region of interest" description="Disordered" evidence="1">
    <location>
        <begin position="30"/>
        <end position="78"/>
    </location>
</feature>
<dbReference type="AlphaFoldDB" id="A0A484KNZ6"/>
<evidence type="ECO:0000313" key="3">
    <source>
        <dbReference type="Proteomes" id="UP000595140"/>
    </source>
</evidence>
<evidence type="ECO:0000313" key="2">
    <source>
        <dbReference type="EMBL" id="VFQ66338.1"/>
    </source>
</evidence>
<protein>
    <submittedName>
        <fullName evidence="2">Uncharacterized protein</fullName>
    </submittedName>
</protein>
<gene>
    <name evidence="2" type="ORF">CCAM_LOCUS8114</name>
</gene>
<feature type="region of interest" description="Disordered" evidence="1">
    <location>
        <begin position="102"/>
        <end position="127"/>
    </location>
</feature>
<organism evidence="2 3">
    <name type="scientific">Cuscuta campestris</name>
    <dbReference type="NCBI Taxonomy" id="132261"/>
    <lineage>
        <taxon>Eukaryota</taxon>
        <taxon>Viridiplantae</taxon>
        <taxon>Streptophyta</taxon>
        <taxon>Embryophyta</taxon>
        <taxon>Tracheophyta</taxon>
        <taxon>Spermatophyta</taxon>
        <taxon>Magnoliopsida</taxon>
        <taxon>eudicotyledons</taxon>
        <taxon>Gunneridae</taxon>
        <taxon>Pentapetalae</taxon>
        <taxon>asterids</taxon>
        <taxon>lamiids</taxon>
        <taxon>Solanales</taxon>
        <taxon>Convolvulaceae</taxon>
        <taxon>Cuscuteae</taxon>
        <taxon>Cuscuta</taxon>
        <taxon>Cuscuta subgen. Grammica</taxon>
        <taxon>Cuscuta sect. Cleistogrammica</taxon>
    </lineage>
</organism>
<reference evidence="2 3" key="1">
    <citation type="submission" date="2018-04" db="EMBL/GenBank/DDBJ databases">
        <authorList>
            <person name="Vogel A."/>
        </authorList>
    </citation>
    <scope>NUCLEOTIDE SEQUENCE [LARGE SCALE GENOMIC DNA]</scope>
</reference>
<evidence type="ECO:0000256" key="1">
    <source>
        <dbReference type="SAM" id="MobiDB-lite"/>
    </source>
</evidence>
<keyword evidence="3" id="KW-1185">Reference proteome</keyword>
<name>A0A484KNZ6_9ASTE</name>